<gene>
    <name evidence="4" type="ORF">SAMN04488055_4863</name>
</gene>
<dbReference type="InterPro" id="IPR036942">
    <property type="entry name" value="Beta-barrel_TonB_sf"/>
</dbReference>
<dbReference type="Gene3D" id="2.60.40.1120">
    <property type="entry name" value="Carboxypeptidase-like, regulatory domain"/>
    <property type="match status" value="1"/>
</dbReference>
<dbReference type="OrthoDB" id="9804995at2"/>
<name>A0A1N6K1A3_9BACT</name>
<dbReference type="STRING" id="536979.SAMN04488055_4863"/>
<evidence type="ECO:0000256" key="2">
    <source>
        <dbReference type="ARBA" id="ARBA00023136"/>
    </source>
</evidence>
<keyword evidence="3" id="KW-0998">Cell outer membrane</keyword>
<dbReference type="Gene3D" id="2.40.170.20">
    <property type="entry name" value="TonB-dependent receptor, beta-barrel domain"/>
    <property type="match status" value="1"/>
</dbReference>
<dbReference type="AlphaFoldDB" id="A0A1N6K1A3"/>
<dbReference type="Pfam" id="PF13715">
    <property type="entry name" value="CarbopepD_reg_2"/>
    <property type="match status" value="1"/>
</dbReference>
<evidence type="ECO:0000256" key="3">
    <source>
        <dbReference type="ARBA" id="ARBA00023237"/>
    </source>
</evidence>
<accession>A0A1N6K1A3</accession>
<dbReference type="EMBL" id="FSRA01000002">
    <property type="protein sequence ID" value="SIO50233.1"/>
    <property type="molecule type" value="Genomic_DNA"/>
</dbReference>
<dbReference type="GO" id="GO:0009279">
    <property type="term" value="C:cell outer membrane"/>
    <property type="evidence" value="ECO:0007669"/>
    <property type="project" value="UniProtKB-SubCell"/>
</dbReference>
<evidence type="ECO:0000313" key="5">
    <source>
        <dbReference type="Proteomes" id="UP000185003"/>
    </source>
</evidence>
<sequence length="869" mass="98421">MLQRLCFILLLIIPFCGHAQWLKKRVSIQVNDVTIEEVLVQLHQRYQVPFSYVRQYLPTATLSINMTEQPLSMVLDEALLGSGMDYKEISSQIVLSTADHTLTQTVHGVVLDKNIHMPVPGVTVQLSNLSGKGSVTDEQGRFLIPQVPLGRYDLVASSIGYKPVRINQVLVISGRQTVLPVLLEENIYESKEVQVTASRKTDKTRSINPLAVVSTRILSVEEANRFAGTRTDPSRMAANYAGVVNLSDQNNDIIVRGNNPFGVLWRLEGIDIPNPNHYTYINTSGGIFGVLNNNLLANSDFLTSAFPAEYGNKNASVFDIRLRKGNREKNEFNAQLGLSGLEFNAEGPVDKKRGATYIAGYRFLSFNFLQKLGLDITIDGVPQFQDLTFKIHVPDGNNGGFVLFGIGGKSKIRFRDPFTDNRQIANRVTGGSSYFSSDMGVLGMRYDHYFSAKTFGQVLSAISGSYIVSDRNLHFEDKSVAKDSDGKFKERGVSFGYNLTHKFNSKHLLKTGINFSSRQYHYFLQTLSNDTSMIHILKLDDRVPMNLLQGFAHWQFSPVPSLTFHTGLHYQHLFYNSQQALEPRISAEWRFTSKQRITAGYGLHHQMQPVNMYINRNQNRSSQTYTPANKHIAFTGSHHYVAGYENNFSSWFRLKAETYYQSIFHAPIPSSPDFYSGLNQGLSYNDFVPDTLVSKGRGRNYGVELTLERFLHKHYYFLLTTTLYDSKYKASNGKWYNTTFNGNYIVNLAVGSELRAGKKENVLAVDARIIQAGNKRVLPVDEEASRKSGKVVIASDGYYAERLKDYSRVDLKVSYRLNRVGSTHSFFVAVDNVLNRKNVLSKEYYYYEQRVNTMYQLGRFPYAGYKIEF</sequence>
<protein>
    <submittedName>
        <fullName evidence="4">CarboxypepD_reg-like domain-containing protein</fullName>
    </submittedName>
</protein>
<evidence type="ECO:0000256" key="1">
    <source>
        <dbReference type="ARBA" id="ARBA00004442"/>
    </source>
</evidence>
<comment type="subcellular location">
    <subcellularLocation>
        <location evidence="1">Cell outer membrane</location>
    </subcellularLocation>
</comment>
<dbReference type="Proteomes" id="UP000185003">
    <property type="component" value="Unassembled WGS sequence"/>
</dbReference>
<proteinExistence type="predicted"/>
<keyword evidence="5" id="KW-1185">Reference proteome</keyword>
<keyword evidence="2" id="KW-0472">Membrane</keyword>
<reference evidence="4 5" key="1">
    <citation type="submission" date="2016-11" db="EMBL/GenBank/DDBJ databases">
        <authorList>
            <person name="Jaros S."/>
            <person name="Januszkiewicz K."/>
            <person name="Wedrychowicz H."/>
        </authorList>
    </citation>
    <scope>NUCLEOTIDE SEQUENCE [LARGE SCALE GENOMIC DNA]</scope>
    <source>
        <strain evidence="4 5">DSM 24787</strain>
    </source>
</reference>
<dbReference type="InterPro" id="IPR008969">
    <property type="entry name" value="CarboxyPept-like_regulatory"/>
</dbReference>
<dbReference type="SUPFAM" id="SSF56935">
    <property type="entry name" value="Porins"/>
    <property type="match status" value="1"/>
</dbReference>
<evidence type="ECO:0000313" key="4">
    <source>
        <dbReference type="EMBL" id="SIO50233.1"/>
    </source>
</evidence>
<organism evidence="4 5">
    <name type="scientific">Chitinophaga niabensis</name>
    <dbReference type="NCBI Taxonomy" id="536979"/>
    <lineage>
        <taxon>Bacteria</taxon>
        <taxon>Pseudomonadati</taxon>
        <taxon>Bacteroidota</taxon>
        <taxon>Chitinophagia</taxon>
        <taxon>Chitinophagales</taxon>
        <taxon>Chitinophagaceae</taxon>
        <taxon>Chitinophaga</taxon>
    </lineage>
</organism>
<dbReference type="SUPFAM" id="SSF49464">
    <property type="entry name" value="Carboxypeptidase regulatory domain-like"/>
    <property type="match status" value="1"/>
</dbReference>
<dbReference type="RefSeq" id="WP_074242149.1">
    <property type="nucleotide sequence ID" value="NZ_FSRA01000002.1"/>
</dbReference>